<evidence type="ECO:0000313" key="2">
    <source>
        <dbReference type="EMBL" id="GMI01427.1"/>
    </source>
</evidence>
<feature type="transmembrane region" description="Helical" evidence="1">
    <location>
        <begin position="49"/>
        <end position="69"/>
    </location>
</feature>
<reference evidence="3" key="1">
    <citation type="journal article" date="2023" name="Commun. Biol.">
        <title>Genome analysis of Parmales, the sister group of diatoms, reveals the evolutionary specialization of diatoms from phago-mixotrophs to photoautotrophs.</title>
        <authorList>
            <person name="Ban H."/>
            <person name="Sato S."/>
            <person name="Yoshikawa S."/>
            <person name="Yamada K."/>
            <person name="Nakamura Y."/>
            <person name="Ichinomiya M."/>
            <person name="Sato N."/>
            <person name="Blanc-Mathieu R."/>
            <person name="Endo H."/>
            <person name="Kuwata A."/>
            <person name="Ogata H."/>
        </authorList>
    </citation>
    <scope>NUCLEOTIDE SEQUENCE [LARGE SCALE GENOMIC DNA]</scope>
    <source>
        <strain evidence="3">NIES 3701</strain>
    </source>
</reference>
<proteinExistence type="predicted"/>
<feature type="transmembrane region" description="Helical" evidence="1">
    <location>
        <begin position="16"/>
        <end position="37"/>
    </location>
</feature>
<dbReference type="AlphaFoldDB" id="A0A9W7C1D6"/>
<feature type="transmembrane region" description="Helical" evidence="1">
    <location>
        <begin position="155"/>
        <end position="174"/>
    </location>
</feature>
<evidence type="ECO:0000313" key="3">
    <source>
        <dbReference type="Proteomes" id="UP001165085"/>
    </source>
</evidence>
<keyword evidence="3" id="KW-1185">Reference proteome</keyword>
<gene>
    <name evidence="2" type="ORF">TrST_g11543</name>
</gene>
<dbReference type="EMBL" id="BRXY01000580">
    <property type="protein sequence ID" value="GMI01427.1"/>
    <property type="molecule type" value="Genomic_DNA"/>
</dbReference>
<name>A0A9W7C1D6_9STRA</name>
<feature type="transmembrane region" description="Helical" evidence="1">
    <location>
        <begin position="89"/>
        <end position="108"/>
    </location>
</feature>
<feature type="transmembrane region" description="Helical" evidence="1">
    <location>
        <begin position="240"/>
        <end position="259"/>
    </location>
</feature>
<dbReference type="OrthoDB" id="196762at2759"/>
<keyword evidence="1" id="KW-1133">Transmembrane helix</keyword>
<feature type="transmembrane region" description="Helical" evidence="1">
    <location>
        <begin position="128"/>
        <end position="149"/>
    </location>
</feature>
<keyword evidence="1" id="KW-0812">Transmembrane</keyword>
<feature type="transmembrane region" description="Helical" evidence="1">
    <location>
        <begin position="208"/>
        <end position="225"/>
    </location>
</feature>
<dbReference type="Proteomes" id="UP001165085">
    <property type="component" value="Unassembled WGS sequence"/>
</dbReference>
<keyword evidence="1" id="KW-0472">Membrane</keyword>
<protein>
    <submittedName>
        <fullName evidence="2">Uncharacterized protein</fullName>
    </submittedName>
</protein>
<sequence length="285" mass="31092">MTSNCTKTLGEEADPLYGILQAVFGISYFAFFIIFGLRLRDVAASKDSYFVKLNALSFAGAFLLMLGIIDANGYRDILPFQVYFIADEFAAATLLCAGIIMIDSIVRLGNAVQAMKPAASCKGLGENVIYFSWAFMWVTYLGFQTLAMIDTGKYMIWASLKGFLGGVNLIVIMARVTVASKKILAACDKLPEDKVKSLKAKFGRCQRVGYFVSLILIGTSTMDVMAEDTSWRMGAGIDGWFFWVIFRVVFVVALHVFYVTNKTASSKKVGASAATTAVSTVSEAP</sequence>
<accession>A0A9W7C1D6</accession>
<evidence type="ECO:0000256" key="1">
    <source>
        <dbReference type="SAM" id="Phobius"/>
    </source>
</evidence>
<comment type="caution">
    <text evidence="2">The sequence shown here is derived from an EMBL/GenBank/DDBJ whole genome shotgun (WGS) entry which is preliminary data.</text>
</comment>
<organism evidence="2 3">
    <name type="scientific">Triparma strigata</name>
    <dbReference type="NCBI Taxonomy" id="1606541"/>
    <lineage>
        <taxon>Eukaryota</taxon>
        <taxon>Sar</taxon>
        <taxon>Stramenopiles</taxon>
        <taxon>Ochrophyta</taxon>
        <taxon>Bolidophyceae</taxon>
        <taxon>Parmales</taxon>
        <taxon>Triparmaceae</taxon>
        <taxon>Triparma</taxon>
    </lineage>
</organism>